<dbReference type="InterPro" id="IPR023296">
    <property type="entry name" value="Glyco_hydro_beta-prop_sf"/>
</dbReference>
<evidence type="ECO:0000256" key="6">
    <source>
        <dbReference type="RuleBase" id="RU361187"/>
    </source>
</evidence>
<dbReference type="InterPro" id="IPR006710">
    <property type="entry name" value="Glyco_hydro_43"/>
</dbReference>
<dbReference type="RefSeq" id="WP_247231235.1">
    <property type="nucleotide sequence ID" value="NZ_JALKHS010000006.1"/>
</dbReference>
<dbReference type="CDD" id="cd08990">
    <property type="entry name" value="GH43_AXH_like"/>
    <property type="match status" value="1"/>
</dbReference>
<evidence type="ECO:0000256" key="4">
    <source>
        <dbReference type="ARBA" id="ARBA00023277"/>
    </source>
</evidence>
<keyword evidence="9" id="KW-1185">Reference proteome</keyword>
<evidence type="ECO:0000256" key="2">
    <source>
        <dbReference type="ARBA" id="ARBA00022651"/>
    </source>
</evidence>
<evidence type="ECO:0000256" key="7">
    <source>
        <dbReference type="SAM" id="SignalP"/>
    </source>
</evidence>
<sequence>MIISRRRALTLPLLASAWSAAPAWAREAGRGSRLQYTGNPLRLPMGVCDPQIRIFDDVAWLYATHDASPTSRTFTMKDWQIWRSDNLVNWSHEGTLRPEQTYFGKPSNHCWATDAIRRNGKYYLYFSMGPENIGVVVSDAPAGPWRDPLGKALIAKGQVPTETRDPGILQEADGTSYIVFGTYDFYIARLSDNMISLAETPRRITIADPEGPYGRGKTDDKPFLHRRGKYYYLSWGTYYGIGTSPYGPFQCKGPLLLPENVEPSFLNDSSMRGRYAPPPGFKPKNWLNFDRHGSFFKWRGRWFFACNDQSQEGTTPLFRQSVIFDVHYLRDGRIAPLKLAANGVISPKKSR</sequence>
<keyword evidence="7" id="KW-0732">Signal</keyword>
<feature type="signal peptide" evidence="7">
    <location>
        <begin position="1"/>
        <end position="25"/>
    </location>
</feature>
<evidence type="ECO:0000256" key="3">
    <source>
        <dbReference type="ARBA" id="ARBA00022801"/>
    </source>
</evidence>
<evidence type="ECO:0000256" key="5">
    <source>
        <dbReference type="ARBA" id="ARBA00023295"/>
    </source>
</evidence>
<keyword evidence="4" id="KW-0119">Carbohydrate metabolism</keyword>
<name>A0ABT0DX67_9SPHN</name>
<accession>A0ABT0DX67</accession>
<comment type="caution">
    <text evidence="8">The sequence shown here is derived from an EMBL/GenBank/DDBJ whole genome shotgun (WGS) entry which is preliminary data.</text>
</comment>
<comment type="similarity">
    <text evidence="1 6">Belongs to the glycosyl hydrolase 43 family.</text>
</comment>
<protein>
    <submittedName>
        <fullName evidence="8">Family 43 glycosylhydrolase</fullName>
    </submittedName>
</protein>
<dbReference type="PANTHER" id="PTHR43772">
    <property type="entry name" value="ENDO-1,4-BETA-XYLANASE"/>
    <property type="match status" value="1"/>
</dbReference>
<dbReference type="SUPFAM" id="SSF75005">
    <property type="entry name" value="Arabinanase/levansucrase/invertase"/>
    <property type="match status" value="1"/>
</dbReference>
<dbReference type="Proteomes" id="UP001203512">
    <property type="component" value="Unassembled WGS sequence"/>
</dbReference>
<dbReference type="EMBL" id="JALKHS010000006">
    <property type="protein sequence ID" value="MCK0531691.1"/>
    <property type="molecule type" value="Genomic_DNA"/>
</dbReference>
<feature type="chain" id="PRO_5045563010" evidence="7">
    <location>
        <begin position="26"/>
        <end position="351"/>
    </location>
</feature>
<evidence type="ECO:0000313" key="9">
    <source>
        <dbReference type="Proteomes" id="UP001203512"/>
    </source>
</evidence>
<dbReference type="InterPro" id="IPR052176">
    <property type="entry name" value="Glycosyl_Hydrlase_43_Enz"/>
</dbReference>
<evidence type="ECO:0000256" key="1">
    <source>
        <dbReference type="ARBA" id="ARBA00009865"/>
    </source>
</evidence>
<reference evidence="8 9" key="1">
    <citation type="submission" date="2022-04" db="EMBL/GenBank/DDBJ databases">
        <authorList>
            <person name="Huq M.A."/>
        </authorList>
    </citation>
    <scope>NUCLEOTIDE SEQUENCE [LARGE SCALE GENOMIC DNA]</scope>
    <source>
        <strain evidence="8 9">MAH-33</strain>
    </source>
</reference>
<dbReference type="Gene3D" id="2.115.10.20">
    <property type="entry name" value="Glycosyl hydrolase domain, family 43"/>
    <property type="match status" value="1"/>
</dbReference>
<proteinExistence type="inferred from homology"/>
<keyword evidence="2" id="KW-0858">Xylan degradation</keyword>
<dbReference type="Pfam" id="PF04616">
    <property type="entry name" value="Glyco_hydro_43"/>
    <property type="match status" value="1"/>
</dbReference>
<organism evidence="8 9">
    <name type="scientific">Sphingobium agri</name>
    <dbReference type="NCBI Taxonomy" id="2933566"/>
    <lineage>
        <taxon>Bacteria</taxon>
        <taxon>Pseudomonadati</taxon>
        <taxon>Pseudomonadota</taxon>
        <taxon>Alphaproteobacteria</taxon>
        <taxon>Sphingomonadales</taxon>
        <taxon>Sphingomonadaceae</taxon>
        <taxon>Sphingobium</taxon>
    </lineage>
</organism>
<evidence type="ECO:0000313" key="8">
    <source>
        <dbReference type="EMBL" id="MCK0531691.1"/>
    </source>
</evidence>
<keyword evidence="3 6" id="KW-0378">Hydrolase</keyword>
<keyword evidence="2" id="KW-0624">Polysaccharide degradation</keyword>
<gene>
    <name evidence="8" type="ORF">MU848_08885</name>
</gene>
<dbReference type="PANTHER" id="PTHR43772:SF2">
    <property type="entry name" value="PUTATIVE (AFU_ORTHOLOGUE AFUA_2G04480)-RELATED"/>
    <property type="match status" value="1"/>
</dbReference>
<keyword evidence="5 6" id="KW-0326">Glycosidase</keyword>